<evidence type="ECO:0000313" key="3">
    <source>
        <dbReference type="Proteomes" id="UP001589828"/>
    </source>
</evidence>
<keyword evidence="3" id="KW-1185">Reference proteome</keyword>
<feature type="domain" description="MoxR-vWA-beta-propeller ternary system" evidence="1">
    <location>
        <begin position="7"/>
        <end position="231"/>
    </location>
</feature>
<protein>
    <recommendedName>
        <fullName evidence="1">MoxR-vWA-beta-propeller ternary system domain-containing protein</fullName>
    </recommendedName>
</protein>
<evidence type="ECO:0000259" key="1">
    <source>
        <dbReference type="Pfam" id="PF19918"/>
    </source>
</evidence>
<reference evidence="2 3" key="1">
    <citation type="submission" date="2024-09" db="EMBL/GenBank/DDBJ databases">
        <authorList>
            <person name="Sun Q."/>
            <person name="Mori K."/>
        </authorList>
    </citation>
    <scope>NUCLEOTIDE SEQUENCE [LARGE SCALE GENOMIC DNA]</scope>
    <source>
        <strain evidence="2 3">NCAIM B.02415</strain>
    </source>
</reference>
<name>A0ABV6L2A9_9SPHI</name>
<dbReference type="Pfam" id="PF19918">
    <property type="entry name" value="bpX2"/>
    <property type="match status" value="1"/>
</dbReference>
<proteinExistence type="predicted"/>
<accession>A0ABV6L2A9</accession>
<dbReference type="RefSeq" id="WP_377021730.1">
    <property type="nucleotide sequence ID" value="NZ_JBHLTS010000018.1"/>
</dbReference>
<sequence length="235" mass="25292">MKELVLVLESRYADTLGAVRGIPGLKAATDEGNIWLRGITPAAKPDTLLASLPVVQSYVLDAEDRLFPAGSLTPTGKLKPLHWQPIKAFIPVKMPVSAMPGTAPAKIQLQLSRSGQVQEPFALLVSLDDWKAYAETAPLTRLGRLQFAVSPSGNTLITGSPLPLLKGKGHWQNGQMLLPLGFDFDPPAIASLIADALGADNNHYILFDSDGGYEYIPIADFVQVTRSAVRLTRIA</sequence>
<gene>
    <name evidence="2" type="ORF">ACFFGT_06650</name>
</gene>
<dbReference type="InterPro" id="IPR045552">
    <property type="entry name" value="bpX2"/>
</dbReference>
<dbReference type="EMBL" id="JBHLTS010000018">
    <property type="protein sequence ID" value="MFC0513869.1"/>
    <property type="molecule type" value="Genomic_DNA"/>
</dbReference>
<comment type="caution">
    <text evidence="2">The sequence shown here is derived from an EMBL/GenBank/DDBJ whole genome shotgun (WGS) entry which is preliminary data.</text>
</comment>
<organism evidence="2 3">
    <name type="scientific">Mucilaginibacter angelicae</name>
    <dbReference type="NCBI Taxonomy" id="869718"/>
    <lineage>
        <taxon>Bacteria</taxon>
        <taxon>Pseudomonadati</taxon>
        <taxon>Bacteroidota</taxon>
        <taxon>Sphingobacteriia</taxon>
        <taxon>Sphingobacteriales</taxon>
        <taxon>Sphingobacteriaceae</taxon>
        <taxon>Mucilaginibacter</taxon>
    </lineage>
</organism>
<evidence type="ECO:0000313" key="2">
    <source>
        <dbReference type="EMBL" id="MFC0513869.1"/>
    </source>
</evidence>
<dbReference type="Proteomes" id="UP001589828">
    <property type="component" value="Unassembled WGS sequence"/>
</dbReference>